<dbReference type="Proteomes" id="UP001066276">
    <property type="component" value="Chromosome 8"/>
</dbReference>
<dbReference type="AlphaFoldDB" id="A0AAV7NK85"/>
<evidence type="ECO:0000313" key="2">
    <source>
        <dbReference type="EMBL" id="KAJ1115345.1"/>
    </source>
</evidence>
<evidence type="ECO:0000256" key="1">
    <source>
        <dbReference type="SAM" id="MobiDB-lite"/>
    </source>
</evidence>
<organism evidence="2 3">
    <name type="scientific">Pleurodeles waltl</name>
    <name type="common">Iberian ribbed newt</name>
    <dbReference type="NCBI Taxonomy" id="8319"/>
    <lineage>
        <taxon>Eukaryota</taxon>
        <taxon>Metazoa</taxon>
        <taxon>Chordata</taxon>
        <taxon>Craniata</taxon>
        <taxon>Vertebrata</taxon>
        <taxon>Euteleostomi</taxon>
        <taxon>Amphibia</taxon>
        <taxon>Batrachia</taxon>
        <taxon>Caudata</taxon>
        <taxon>Salamandroidea</taxon>
        <taxon>Salamandridae</taxon>
        <taxon>Pleurodelinae</taxon>
        <taxon>Pleurodeles</taxon>
    </lineage>
</organism>
<gene>
    <name evidence="2" type="ORF">NDU88_003569</name>
</gene>
<feature type="region of interest" description="Disordered" evidence="1">
    <location>
        <begin position="150"/>
        <end position="179"/>
    </location>
</feature>
<protein>
    <submittedName>
        <fullName evidence="2">Uncharacterized protein</fullName>
    </submittedName>
</protein>
<proteinExistence type="predicted"/>
<reference evidence="2" key="1">
    <citation type="journal article" date="2022" name="bioRxiv">
        <title>Sequencing and chromosome-scale assembly of the giantPleurodeles waltlgenome.</title>
        <authorList>
            <person name="Brown T."/>
            <person name="Elewa A."/>
            <person name="Iarovenko S."/>
            <person name="Subramanian E."/>
            <person name="Araus A.J."/>
            <person name="Petzold A."/>
            <person name="Susuki M."/>
            <person name="Suzuki K.-i.T."/>
            <person name="Hayashi T."/>
            <person name="Toyoda A."/>
            <person name="Oliveira C."/>
            <person name="Osipova E."/>
            <person name="Leigh N.D."/>
            <person name="Simon A."/>
            <person name="Yun M.H."/>
        </authorList>
    </citation>
    <scope>NUCLEOTIDE SEQUENCE</scope>
    <source>
        <strain evidence="2">20211129_DDA</strain>
        <tissue evidence="2">Liver</tissue>
    </source>
</reference>
<evidence type="ECO:0000313" key="3">
    <source>
        <dbReference type="Proteomes" id="UP001066276"/>
    </source>
</evidence>
<comment type="caution">
    <text evidence="2">The sequence shown here is derived from an EMBL/GenBank/DDBJ whole genome shotgun (WGS) entry which is preliminary data.</text>
</comment>
<sequence>MEGDARSPPLPLWRSSSPLLGRVLRPREPRCASEGPGPIAPAISCSLQWLFHGGDARGPPLPLRRSSSPLLGPVLRLHKPCCASAGQDPIAPAISCSPRWLLCGGDVHSPLLPLWRSSSPFLGPVLRLRETARPDVGVRTSLRSARGGVLTSGTVARGPPRFSSGSGQCRQPGGSVMRS</sequence>
<keyword evidence="3" id="KW-1185">Reference proteome</keyword>
<name>A0AAV7NK85_PLEWA</name>
<dbReference type="EMBL" id="JANPWB010000012">
    <property type="protein sequence ID" value="KAJ1115345.1"/>
    <property type="molecule type" value="Genomic_DNA"/>
</dbReference>
<accession>A0AAV7NK85</accession>